<evidence type="ECO:0000313" key="3">
    <source>
        <dbReference type="Proteomes" id="UP000237271"/>
    </source>
</evidence>
<feature type="region of interest" description="Disordered" evidence="1">
    <location>
        <begin position="1"/>
        <end position="125"/>
    </location>
</feature>
<keyword evidence="3" id="KW-1185">Reference proteome</keyword>
<organism evidence="2 3">
    <name type="scientific">Phytophthora palmivora</name>
    <dbReference type="NCBI Taxonomy" id="4796"/>
    <lineage>
        <taxon>Eukaryota</taxon>
        <taxon>Sar</taxon>
        <taxon>Stramenopiles</taxon>
        <taxon>Oomycota</taxon>
        <taxon>Peronosporomycetes</taxon>
        <taxon>Peronosporales</taxon>
        <taxon>Peronosporaceae</taxon>
        <taxon>Phytophthora</taxon>
    </lineage>
</organism>
<protein>
    <submittedName>
        <fullName evidence="2">Uncharacterized protein</fullName>
    </submittedName>
</protein>
<feature type="compositionally biased region" description="Polar residues" evidence="1">
    <location>
        <begin position="116"/>
        <end position="125"/>
    </location>
</feature>
<accession>A0A2P4XU78</accession>
<feature type="compositionally biased region" description="Acidic residues" evidence="1">
    <location>
        <begin position="31"/>
        <end position="46"/>
    </location>
</feature>
<sequence>MRRAVAAKTSVGSGNKQIVIQKKVVDKPWDPDDEDAQEESDGEEGENQNGKDDENDEEDKEDVKNSARKETPAVKKRAIVNTTIADGKMNRKESARKLAKESRDAIAAAKKKAIAQQRQGEANKL</sequence>
<feature type="compositionally biased region" description="Basic and acidic residues" evidence="1">
    <location>
        <begin position="61"/>
        <end position="73"/>
    </location>
</feature>
<dbReference type="Proteomes" id="UP000237271">
    <property type="component" value="Unassembled WGS sequence"/>
</dbReference>
<evidence type="ECO:0000313" key="2">
    <source>
        <dbReference type="EMBL" id="POM69077.1"/>
    </source>
</evidence>
<evidence type="ECO:0000256" key="1">
    <source>
        <dbReference type="SAM" id="MobiDB-lite"/>
    </source>
</evidence>
<dbReference type="EMBL" id="NCKW01007951">
    <property type="protein sequence ID" value="POM69077.1"/>
    <property type="molecule type" value="Genomic_DNA"/>
</dbReference>
<feature type="compositionally biased region" description="Basic and acidic residues" evidence="1">
    <location>
        <begin position="88"/>
        <end position="104"/>
    </location>
</feature>
<name>A0A2P4XU78_9STRA</name>
<dbReference type="AlphaFoldDB" id="A0A2P4XU78"/>
<proteinExistence type="predicted"/>
<gene>
    <name evidence="2" type="ORF">PHPALM_14673</name>
</gene>
<reference evidence="2 3" key="1">
    <citation type="journal article" date="2017" name="Genome Biol. Evol.">
        <title>Phytophthora megakarya and P. palmivora, closely related causal agents of cacao black pod rot, underwent increases in genome sizes and gene numbers by different mechanisms.</title>
        <authorList>
            <person name="Ali S.S."/>
            <person name="Shao J."/>
            <person name="Lary D.J."/>
            <person name="Kronmiller B."/>
            <person name="Shen D."/>
            <person name="Strem M.D."/>
            <person name="Amoako-Attah I."/>
            <person name="Akrofi A.Y."/>
            <person name="Begoude B.A."/>
            <person name="Ten Hoopen G.M."/>
            <person name="Coulibaly K."/>
            <person name="Kebe B.I."/>
            <person name="Melnick R.L."/>
            <person name="Guiltinan M.J."/>
            <person name="Tyler B.M."/>
            <person name="Meinhardt L.W."/>
            <person name="Bailey B.A."/>
        </authorList>
    </citation>
    <scope>NUCLEOTIDE SEQUENCE [LARGE SCALE GENOMIC DNA]</scope>
    <source>
        <strain evidence="3">sbr112.9</strain>
    </source>
</reference>
<comment type="caution">
    <text evidence="2">The sequence shown here is derived from an EMBL/GenBank/DDBJ whole genome shotgun (WGS) entry which is preliminary data.</text>
</comment>